<dbReference type="InterPro" id="IPR039859">
    <property type="entry name" value="PFA4/ZDH16/20/ERF2-like"/>
</dbReference>
<gene>
    <name evidence="3" type="ORF">G6F64_001602</name>
</gene>
<keyword evidence="2" id="KW-0472">Membrane</keyword>
<dbReference type="Proteomes" id="UP000716291">
    <property type="component" value="Unassembled WGS sequence"/>
</dbReference>
<protein>
    <recommendedName>
        <fullName evidence="5">Palmitoyltransferase PFA4</fullName>
    </recommendedName>
</protein>
<keyword evidence="4" id="KW-1185">Reference proteome</keyword>
<dbReference type="AlphaFoldDB" id="A0A9P6XHW5"/>
<feature type="region of interest" description="Disordered" evidence="1">
    <location>
        <begin position="257"/>
        <end position="292"/>
    </location>
</feature>
<feature type="transmembrane region" description="Helical" evidence="2">
    <location>
        <begin position="101"/>
        <end position="124"/>
    </location>
</feature>
<evidence type="ECO:0000256" key="1">
    <source>
        <dbReference type="SAM" id="MobiDB-lite"/>
    </source>
</evidence>
<feature type="transmembrane region" description="Helical" evidence="2">
    <location>
        <begin position="39"/>
        <end position="58"/>
    </location>
</feature>
<dbReference type="PANTHER" id="PTHR12246">
    <property type="entry name" value="PALMITOYLTRANSFERASE ZDHHC16"/>
    <property type="match status" value="1"/>
</dbReference>
<accession>A0A9P6XHW5</accession>
<evidence type="ECO:0000256" key="2">
    <source>
        <dbReference type="SAM" id="Phobius"/>
    </source>
</evidence>
<name>A0A9P6XHW5_RHIOR</name>
<organism evidence="3 4">
    <name type="scientific">Rhizopus oryzae</name>
    <name type="common">Mucormycosis agent</name>
    <name type="synonym">Rhizopus arrhizus var. delemar</name>
    <dbReference type="NCBI Taxonomy" id="64495"/>
    <lineage>
        <taxon>Eukaryota</taxon>
        <taxon>Fungi</taxon>
        <taxon>Fungi incertae sedis</taxon>
        <taxon>Mucoromycota</taxon>
        <taxon>Mucoromycotina</taxon>
        <taxon>Mucoromycetes</taxon>
        <taxon>Mucorales</taxon>
        <taxon>Mucorineae</taxon>
        <taxon>Rhizopodaceae</taxon>
        <taxon>Rhizopus</taxon>
    </lineage>
</organism>
<proteinExistence type="predicted"/>
<sequence length="337" mass="38442">MLEFIPGKVFVVTVVSLIFFIGYSSQFCILLPNYEVNETIYLLGPLNILILLVFYNYYLAVVTDPGKIPAHWVQGTASSVEHINHPEATIAGIVDVVYSKWIITALGSIIVLGIEIMVTFYGLLRRIRAIMDAISHFQFNAEPISILSGYQFYCLLRNQTNIEAWERGKVEMLIQRGKILPTQYPYDIGLYINICQVLGPNPLLWLWPQRTPGDGLSFPVILGIDPYLPYHWPPRDPDDLRPSIFSSRYRRQQEAKRLLAENPSASIEDDSEGYYDSGSFVSDSDGYDEEEGTKHLLNNPLYHSSGVYYENPLHESSDEDIPLSNFYMQHSIEKKTD</sequence>
<comment type="caution">
    <text evidence="3">The sequence shown here is derived from an EMBL/GenBank/DDBJ whole genome shotgun (WGS) entry which is preliminary data.</text>
</comment>
<keyword evidence="2" id="KW-0812">Transmembrane</keyword>
<reference evidence="3" key="1">
    <citation type="journal article" date="2020" name="Microb. Genom.">
        <title>Genetic diversity of clinical and environmental Mucorales isolates obtained from an investigation of mucormycosis cases among solid organ transplant recipients.</title>
        <authorList>
            <person name="Nguyen M.H."/>
            <person name="Kaul D."/>
            <person name="Muto C."/>
            <person name="Cheng S.J."/>
            <person name="Richter R.A."/>
            <person name="Bruno V.M."/>
            <person name="Liu G."/>
            <person name="Beyhan S."/>
            <person name="Sundermann A.J."/>
            <person name="Mounaud S."/>
            <person name="Pasculle A.W."/>
            <person name="Nierman W.C."/>
            <person name="Driscoll E."/>
            <person name="Cumbie R."/>
            <person name="Clancy C.J."/>
            <person name="Dupont C.L."/>
        </authorList>
    </citation>
    <scope>NUCLEOTIDE SEQUENCE</scope>
    <source>
        <strain evidence="3">GL11</strain>
    </source>
</reference>
<feature type="transmembrane region" description="Helical" evidence="2">
    <location>
        <begin position="12"/>
        <end position="32"/>
    </location>
</feature>
<evidence type="ECO:0008006" key="5">
    <source>
        <dbReference type="Google" id="ProtNLM"/>
    </source>
</evidence>
<evidence type="ECO:0000313" key="3">
    <source>
        <dbReference type="EMBL" id="KAG1314262.1"/>
    </source>
</evidence>
<keyword evidence="2" id="KW-1133">Transmembrane helix</keyword>
<dbReference type="EMBL" id="JAANQT010000127">
    <property type="protein sequence ID" value="KAG1314262.1"/>
    <property type="molecule type" value="Genomic_DNA"/>
</dbReference>
<evidence type="ECO:0000313" key="4">
    <source>
        <dbReference type="Proteomes" id="UP000716291"/>
    </source>
</evidence>
<dbReference type="GO" id="GO:0016409">
    <property type="term" value="F:palmitoyltransferase activity"/>
    <property type="evidence" value="ECO:0007669"/>
    <property type="project" value="InterPro"/>
</dbReference>